<dbReference type="InterPro" id="IPR003439">
    <property type="entry name" value="ABC_transporter-like_ATP-bd"/>
</dbReference>
<dbReference type="InterPro" id="IPR027417">
    <property type="entry name" value="P-loop_NTPase"/>
</dbReference>
<gene>
    <name evidence="6" type="ORF">CAQU_07490</name>
</gene>
<dbReference type="PANTHER" id="PTHR43553:SF24">
    <property type="entry name" value="ENERGY-COUPLING FACTOR TRANSPORTER ATP-BINDING PROTEIN ECFA1"/>
    <property type="match status" value="1"/>
</dbReference>
<evidence type="ECO:0000313" key="7">
    <source>
        <dbReference type="Proteomes" id="UP000185478"/>
    </source>
</evidence>
<dbReference type="SMART" id="SM00382">
    <property type="entry name" value="AAA"/>
    <property type="match status" value="1"/>
</dbReference>
<dbReference type="InterPro" id="IPR003593">
    <property type="entry name" value="AAA+_ATPase"/>
</dbReference>
<accession>A0A1L7CGI7</accession>
<evidence type="ECO:0000256" key="2">
    <source>
        <dbReference type="ARBA" id="ARBA00022448"/>
    </source>
</evidence>
<feature type="domain" description="ABC transporter" evidence="5">
    <location>
        <begin position="4"/>
        <end position="227"/>
    </location>
</feature>
<dbReference type="STRING" id="1431546.CAQU_07490"/>
<dbReference type="Pfam" id="PF00005">
    <property type="entry name" value="ABC_tran"/>
    <property type="match status" value="1"/>
</dbReference>
<organism evidence="6 7">
    <name type="scientific">Corynebacterium aquilae DSM 44791</name>
    <dbReference type="NCBI Taxonomy" id="1431546"/>
    <lineage>
        <taxon>Bacteria</taxon>
        <taxon>Bacillati</taxon>
        <taxon>Actinomycetota</taxon>
        <taxon>Actinomycetes</taxon>
        <taxon>Mycobacteriales</taxon>
        <taxon>Corynebacteriaceae</taxon>
        <taxon>Corynebacterium</taxon>
    </lineage>
</organism>
<keyword evidence="7" id="KW-1185">Reference proteome</keyword>
<evidence type="ECO:0000256" key="1">
    <source>
        <dbReference type="ARBA" id="ARBA00005417"/>
    </source>
</evidence>
<reference evidence="6 7" key="1">
    <citation type="submission" date="2014-08" db="EMBL/GenBank/DDBJ databases">
        <title>Complete genome sequence of Corynebacterium aquilae S-613T(T) (=DSM 44791(T)), isolated from the choana of a healthy golden eagle.</title>
        <authorList>
            <person name="Ruckert C."/>
            <person name="Albersmeier A."/>
            <person name="Winkler A."/>
            <person name="Kalinowski J."/>
        </authorList>
    </citation>
    <scope>NUCLEOTIDE SEQUENCE [LARGE SCALE GENOMIC DNA]</scope>
    <source>
        <strain evidence="6 7">S-613</strain>
    </source>
</reference>
<evidence type="ECO:0000313" key="6">
    <source>
        <dbReference type="EMBL" id="APT84934.1"/>
    </source>
</evidence>
<evidence type="ECO:0000256" key="3">
    <source>
        <dbReference type="ARBA" id="ARBA00022741"/>
    </source>
</evidence>
<proteinExistence type="inferred from homology"/>
<dbReference type="Proteomes" id="UP000185478">
    <property type="component" value="Chromosome"/>
</dbReference>
<dbReference type="GO" id="GO:0042626">
    <property type="term" value="F:ATPase-coupled transmembrane transporter activity"/>
    <property type="evidence" value="ECO:0007669"/>
    <property type="project" value="TreeGrafter"/>
</dbReference>
<keyword evidence="4 6" id="KW-0067">ATP-binding</keyword>
<dbReference type="GO" id="GO:0016887">
    <property type="term" value="F:ATP hydrolysis activity"/>
    <property type="evidence" value="ECO:0007669"/>
    <property type="project" value="InterPro"/>
</dbReference>
<dbReference type="SUPFAM" id="SSF52540">
    <property type="entry name" value="P-loop containing nucleoside triphosphate hydrolases"/>
    <property type="match status" value="1"/>
</dbReference>
<dbReference type="OrthoDB" id="9806471at2"/>
<keyword evidence="2" id="KW-0813">Transport</keyword>
<dbReference type="CDD" id="cd03225">
    <property type="entry name" value="ABC_cobalt_CbiO_domain1"/>
    <property type="match status" value="1"/>
</dbReference>
<dbReference type="InterPro" id="IPR015856">
    <property type="entry name" value="ABC_transpr_CbiO/EcfA_su"/>
</dbReference>
<keyword evidence="3" id="KW-0547">Nucleotide-binding</keyword>
<dbReference type="KEGG" id="caqu:CAQU_07490"/>
<dbReference type="PROSITE" id="PS50893">
    <property type="entry name" value="ABC_TRANSPORTER_2"/>
    <property type="match status" value="1"/>
</dbReference>
<dbReference type="GO" id="GO:0005524">
    <property type="term" value="F:ATP binding"/>
    <property type="evidence" value="ECO:0007669"/>
    <property type="project" value="UniProtKB-KW"/>
</dbReference>
<dbReference type="InterPro" id="IPR050095">
    <property type="entry name" value="ECF_ABC_transporter_ATP-bd"/>
</dbReference>
<protein>
    <submittedName>
        <fullName evidence="6">Cobalt ABC transporter ATP-binding protein</fullName>
    </submittedName>
</protein>
<name>A0A1L7CGI7_9CORY</name>
<comment type="similarity">
    <text evidence="1">Belongs to the ABC transporter superfamily.</text>
</comment>
<dbReference type="GO" id="GO:0043190">
    <property type="term" value="C:ATP-binding cassette (ABC) transporter complex"/>
    <property type="evidence" value="ECO:0007669"/>
    <property type="project" value="TreeGrafter"/>
</dbReference>
<dbReference type="AlphaFoldDB" id="A0A1L7CGI7"/>
<dbReference type="Gene3D" id="3.40.50.300">
    <property type="entry name" value="P-loop containing nucleotide triphosphate hydrolases"/>
    <property type="match status" value="1"/>
</dbReference>
<dbReference type="EMBL" id="CP009245">
    <property type="protein sequence ID" value="APT84934.1"/>
    <property type="molecule type" value="Genomic_DNA"/>
</dbReference>
<evidence type="ECO:0000259" key="5">
    <source>
        <dbReference type="PROSITE" id="PS50893"/>
    </source>
</evidence>
<dbReference type="RefSeq" id="WP_075726521.1">
    <property type="nucleotide sequence ID" value="NZ_CP009245.1"/>
</dbReference>
<evidence type="ECO:0000256" key="4">
    <source>
        <dbReference type="ARBA" id="ARBA00022840"/>
    </source>
</evidence>
<dbReference type="PANTHER" id="PTHR43553">
    <property type="entry name" value="HEAVY METAL TRANSPORTER"/>
    <property type="match status" value="1"/>
</dbReference>
<sequence length="230" mass="25539">MVNVSFNGVNYQPPNVDHPLLEDITTTITEKRVAIIGANGGGKSTFARMINGLYSPTSGLVTVNGLDATTDGKKVRQKVGFVFSDADNQIIMPTVLEDVEFSLRKKIKNKAERKARALEELHRFGLETRAEQSPHTLSGGQKQLLALTSVCVMRPELVIADEPTTLLDLKNRLILKDVFETLEQSMYVVTHDLDFIKDFERALLIDQGRIIADDTVASVTDFYIRKMTGA</sequence>